<dbReference type="AlphaFoldDB" id="A0A5K3F116"/>
<sequence>MCPCGRFLALVNHHSKDFSGRLDDTLLNRLESSLYCENNYHESFWLDFYENNFEQFIESFDEETDDTTVARGILKIKFSVIWRMRKLCSLSDIDKVNRTVSNMIISKQFSSLSALYAFFKRVLHENSHFNIFNAGADSQIVQLKNLYKVSPNFIHRRSIVTLLVLLMKSPAHFIKNGKSDSNPLLAHEFSPEDIDFLTDLATEIFLSSNYCERNCSIFLKQSSLAVLMHFKDALSDAKFNVDDIRYLLLLLSPYLPPFRDKLVSDLLSNVQVEKLLRRLIVNGTFQECSVHRQLVETWYSRVQSCFNEATQASLERLVSPLSTCPKTFTHHRAFRELLPPTFVDNVWQYAAKVFSNHQDCNYQNGWLLYKLYCHLQDEPKMKEQLFYLLQQLSEQPGLSAELPSLMDCVFVLYTNLSHLTHPERLKIFLIIYNLAHQECSNLKANGGCLSFSFLLMRIFDCSLVSEEVTLRLIQLQTLVSIKIAEDPGLMANETVIAIHRGLFTADLLKPEARTTFSLHVCMEILKLVTHLHELSRLVDNANVFPSSLKGILLACLLRCFTNLNVLQHLKATGSYKIAVESCISLESIDLEEDPSIRQAVLHCWNNLLEETDTQNSTELSDLSAQLKSHFRLVPSAQIGGAVCPSCNECLHDLLEDIVLAKRPAGDVDCTGD</sequence>
<evidence type="ECO:0000313" key="1">
    <source>
        <dbReference type="WBParaSite" id="MCU_004087-RA"/>
    </source>
</evidence>
<reference evidence="1" key="1">
    <citation type="submission" date="2019-11" db="UniProtKB">
        <authorList>
            <consortium name="WormBaseParasite"/>
        </authorList>
    </citation>
    <scope>IDENTIFICATION</scope>
</reference>
<name>A0A5K3F116_MESCO</name>
<accession>A0A5K3F116</accession>
<organism evidence="1">
    <name type="scientific">Mesocestoides corti</name>
    <name type="common">Flatworm</name>
    <dbReference type="NCBI Taxonomy" id="53468"/>
    <lineage>
        <taxon>Eukaryota</taxon>
        <taxon>Metazoa</taxon>
        <taxon>Spiralia</taxon>
        <taxon>Lophotrochozoa</taxon>
        <taxon>Platyhelminthes</taxon>
        <taxon>Cestoda</taxon>
        <taxon>Eucestoda</taxon>
        <taxon>Cyclophyllidea</taxon>
        <taxon>Mesocestoididae</taxon>
        <taxon>Mesocestoides</taxon>
    </lineage>
</organism>
<dbReference type="WBParaSite" id="MCU_004087-RA">
    <property type="protein sequence ID" value="MCU_004087-RA"/>
    <property type="gene ID" value="MCU_004087"/>
</dbReference>
<proteinExistence type="predicted"/>
<protein>
    <submittedName>
        <fullName evidence="1">Thyroid adenoma-associated protein homolog</fullName>
    </submittedName>
</protein>